<dbReference type="Gene3D" id="2.60.120.200">
    <property type="match status" value="1"/>
</dbReference>
<accession>S3CG26</accession>
<dbReference type="AlphaFoldDB" id="S3CG26"/>
<dbReference type="STRING" id="1262450.S3CG26"/>
<evidence type="ECO:0000313" key="3">
    <source>
        <dbReference type="EMBL" id="EPE05203.1"/>
    </source>
</evidence>
<dbReference type="VEuPathDB" id="FungiDB:F503_03808"/>
<dbReference type="GO" id="GO:0005975">
    <property type="term" value="P:carbohydrate metabolic process"/>
    <property type="evidence" value="ECO:0007669"/>
    <property type="project" value="InterPro"/>
</dbReference>
<dbReference type="InterPro" id="IPR000757">
    <property type="entry name" value="Beta-glucanase-like"/>
</dbReference>
<evidence type="ECO:0000259" key="2">
    <source>
        <dbReference type="PROSITE" id="PS51762"/>
    </source>
</evidence>
<dbReference type="GO" id="GO:0004553">
    <property type="term" value="F:hydrolase activity, hydrolyzing O-glycosyl compounds"/>
    <property type="evidence" value="ECO:0007669"/>
    <property type="project" value="InterPro"/>
</dbReference>
<dbReference type="InterPro" id="IPR050546">
    <property type="entry name" value="Glycosyl_Hydrlase_16"/>
</dbReference>
<organism evidence="3 4">
    <name type="scientific">Ophiostoma piceae (strain UAMH 11346)</name>
    <name type="common">Sap stain fungus</name>
    <dbReference type="NCBI Taxonomy" id="1262450"/>
    <lineage>
        <taxon>Eukaryota</taxon>
        <taxon>Fungi</taxon>
        <taxon>Dikarya</taxon>
        <taxon>Ascomycota</taxon>
        <taxon>Pezizomycotina</taxon>
        <taxon>Sordariomycetes</taxon>
        <taxon>Sordariomycetidae</taxon>
        <taxon>Ophiostomatales</taxon>
        <taxon>Ophiostomataceae</taxon>
        <taxon>Ophiostoma</taxon>
    </lineage>
</organism>
<dbReference type="PANTHER" id="PTHR10963:SF60">
    <property type="entry name" value="GRAM-NEGATIVE BACTERIA-BINDING PROTEIN 1-RELATED"/>
    <property type="match status" value="1"/>
</dbReference>
<dbReference type="OrthoDB" id="192832at2759"/>
<dbReference type="EMBL" id="KE148157">
    <property type="protein sequence ID" value="EPE05203.1"/>
    <property type="molecule type" value="Genomic_DNA"/>
</dbReference>
<proteinExistence type="predicted"/>
<dbReference type="PROSITE" id="PS51762">
    <property type="entry name" value="GH16_2"/>
    <property type="match status" value="1"/>
</dbReference>
<gene>
    <name evidence="3" type="ORF">F503_03808</name>
</gene>
<sequence>MYAATITASLLAAMPLLVKAWDAPTYGDYNLIWQDNFGGNSGDRPNSNNWNIITGKLGYNSELETYTNDKTNLQLSGGYTLQIAPERDSNGDWTSGRIESRYTFVPAEGKRTLIEADIRFGSNSINNKAGIWPAFWMLGDSGRHGTAWPNCGEVDAMEQINGALTGYGTLHCDVVGGKCNDPSGIQGWVSIPDQDWHLWRVVFDRTNGDWTAQTITWYRDGQQFHQVSGGRVGDYNAWAAVCHSSLYFIFNVAVGGSWPEPPNDSTIPGFGSMMEVGFLAVHNSK</sequence>
<dbReference type="HOGENOM" id="CLU_019533_3_1_1"/>
<dbReference type="Pfam" id="PF26113">
    <property type="entry name" value="GH16_XgeA"/>
    <property type="match status" value="1"/>
</dbReference>
<dbReference type="CDD" id="cd02182">
    <property type="entry name" value="GH16_Strep_laminarinase_like"/>
    <property type="match status" value="1"/>
</dbReference>
<feature type="signal peptide" evidence="1">
    <location>
        <begin position="1"/>
        <end position="20"/>
    </location>
</feature>
<keyword evidence="1" id="KW-0732">Signal</keyword>
<dbReference type="OMA" id="MDGQQFH"/>
<dbReference type="SUPFAM" id="SSF49899">
    <property type="entry name" value="Concanavalin A-like lectins/glucanases"/>
    <property type="match status" value="1"/>
</dbReference>
<dbReference type="eggNOG" id="ENOG502S1W9">
    <property type="taxonomic scope" value="Eukaryota"/>
</dbReference>
<keyword evidence="4" id="KW-1185">Reference proteome</keyword>
<name>S3CG26_OPHP1</name>
<dbReference type="Proteomes" id="UP000016923">
    <property type="component" value="Unassembled WGS sequence"/>
</dbReference>
<reference evidence="3 4" key="1">
    <citation type="journal article" date="2013" name="BMC Genomics">
        <title>The genome and transcriptome of the pine saprophyte Ophiostoma piceae, and a comparison with the bark beetle-associated pine pathogen Grosmannia clavigera.</title>
        <authorList>
            <person name="Haridas S."/>
            <person name="Wang Y."/>
            <person name="Lim L."/>
            <person name="Massoumi Alamouti S."/>
            <person name="Jackman S."/>
            <person name="Docking R."/>
            <person name="Robertson G."/>
            <person name="Birol I."/>
            <person name="Bohlmann J."/>
            <person name="Breuil C."/>
        </authorList>
    </citation>
    <scope>NUCLEOTIDE SEQUENCE [LARGE SCALE GENOMIC DNA]</scope>
    <source>
        <strain evidence="3 4">UAMH 11346</strain>
    </source>
</reference>
<dbReference type="PANTHER" id="PTHR10963">
    <property type="entry name" value="GLYCOSYL HYDROLASE-RELATED"/>
    <property type="match status" value="1"/>
</dbReference>
<feature type="domain" description="GH16" evidence="2">
    <location>
        <begin position="19"/>
        <end position="278"/>
    </location>
</feature>
<dbReference type="InterPro" id="IPR013320">
    <property type="entry name" value="ConA-like_dom_sf"/>
</dbReference>
<protein>
    <submittedName>
        <fullName evidence="3">Endo-1 3(4)-beta glucanase</fullName>
    </submittedName>
</protein>
<feature type="chain" id="PRO_5004518695" evidence="1">
    <location>
        <begin position="21"/>
        <end position="285"/>
    </location>
</feature>
<evidence type="ECO:0000313" key="4">
    <source>
        <dbReference type="Proteomes" id="UP000016923"/>
    </source>
</evidence>
<evidence type="ECO:0000256" key="1">
    <source>
        <dbReference type="SAM" id="SignalP"/>
    </source>
</evidence>